<accession>A3VLE2</accession>
<reference evidence="1 2" key="1">
    <citation type="journal article" date="2010" name="J. Bacteriol.">
        <title>Genome sequences of Pelagibaca bermudensis HTCC2601T and Maritimibacter alkaliphilus HTCC2654T, the type strains of two marine Roseobacter genera.</title>
        <authorList>
            <person name="Thrash J.C."/>
            <person name="Cho J.C."/>
            <person name="Ferriera S."/>
            <person name="Johnson J."/>
            <person name="Vergin K.L."/>
            <person name="Giovannoni S.J."/>
        </authorList>
    </citation>
    <scope>NUCLEOTIDE SEQUENCE [LARGE SCALE GENOMIC DNA]</scope>
    <source>
        <strain evidence="1 2">HTCC2654</strain>
    </source>
</reference>
<dbReference type="Proteomes" id="UP000002931">
    <property type="component" value="Unassembled WGS sequence"/>
</dbReference>
<name>A3VLE2_9RHOB</name>
<dbReference type="RefSeq" id="WP_008329256.1">
    <property type="nucleotide sequence ID" value="NZ_CH902578.1"/>
</dbReference>
<protein>
    <submittedName>
        <fullName evidence="1">Uncharacterized protein</fullName>
    </submittedName>
</protein>
<keyword evidence="2" id="KW-1185">Reference proteome</keyword>
<organism evidence="1 2">
    <name type="scientific">Maritimibacter alkaliphilus HTCC2654</name>
    <dbReference type="NCBI Taxonomy" id="314271"/>
    <lineage>
        <taxon>Bacteria</taxon>
        <taxon>Pseudomonadati</taxon>
        <taxon>Pseudomonadota</taxon>
        <taxon>Alphaproteobacteria</taxon>
        <taxon>Rhodobacterales</taxon>
        <taxon>Roseobacteraceae</taxon>
        <taxon>Maritimibacter</taxon>
    </lineage>
</organism>
<evidence type="ECO:0000313" key="2">
    <source>
        <dbReference type="Proteomes" id="UP000002931"/>
    </source>
</evidence>
<dbReference type="EMBL" id="AAMT01000022">
    <property type="protein sequence ID" value="EAQ10947.1"/>
    <property type="molecule type" value="Genomic_DNA"/>
</dbReference>
<dbReference type="STRING" id="314271.RB2654_04969"/>
<evidence type="ECO:0000313" key="1">
    <source>
        <dbReference type="EMBL" id="EAQ10947.1"/>
    </source>
</evidence>
<gene>
    <name evidence="1" type="ORF">RB2654_04969</name>
</gene>
<dbReference type="AlphaFoldDB" id="A3VLE2"/>
<sequence length="88" mass="9405">MQVTLEATTDASCTLKQTTPSQSVSFTLPVAKDVLLDGLVGFLAQPEVTESQIDDIMVTQNRDGIFLHAGGGKFHLSWPFAIALAIEA</sequence>
<dbReference type="HOGENOM" id="CLU_2465374_0_0_5"/>
<proteinExistence type="predicted"/>
<comment type="caution">
    <text evidence="1">The sequence shown here is derived from an EMBL/GenBank/DDBJ whole genome shotgun (WGS) entry which is preliminary data.</text>
</comment>